<dbReference type="PANTHER" id="PTHR46300">
    <property type="entry name" value="P450, PUTATIVE (EUROFUNG)-RELATED-RELATED"/>
    <property type="match status" value="1"/>
</dbReference>
<evidence type="ECO:0000313" key="15">
    <source>
        <dbReference type="EMBL" id="KAJ4478123.1"/>
    </source>
</evidence>
<comment type="subcellular location">
    <subcellularLocation>
        <location evidence="2">Membrane</location>
        <topology evidence="2">Single-pass membrane protein</topology>
    </subcellularLocation>
</comment>
<dbReference type="PANTHER" id="PTHR46300:SF2">
    <property type="entry name" value="CYTOCHROME P450 MONOOXYGENASE ALNH-RELATED"/>
    <property type="match status" value="1"/>
</dbReference>
<keyword evidence="9" id="KW-0560">Oxidoreductase</keyword>
<dbReference type="InterPro" id="IPR050364">
    <property type="entry name" value="Cytochrome_P450_fung"/>
</dbReference>
<name>A0A9W9AA76_9AGAR</name>
<protein>
    <submittedName>
        <fullName evidence="15">Cytochrome P450</fullName>
    </submittedName>
</protein>
<dbReference type="InterPro" id="IPR036396">
    <property type="entry name" value="Cyt_P450_sf"/>
</dbReference>
<keyword evidence="8" id="KW-1133">Transmembrane helix</keyword>
<evidence type="ECO:0000256" key="14">
    <source>
        <dbReference type="PIRSR" id="PIRSR602401-1"/>
    </source>
</evidence>
<evidence type="ECO:0000256" key="6">
    <source>
        <dbReference type="ARBA" id="ARBA00022692"/>
    </source>
</evidence>
<keyword evidence="10 14" id="KW-0408">Iron</keyword>
<proteinExistence type="inferred from homology"/>
<keyword evidence="11" id="KW-0503">Monooxygenase</keyword>
<comment type="caution">
    <text evidence="15">The sequence shown here is derived from an EMBL/GenBank/DDBJ whole genome shotgun (WGS) entry which is preliminary data.</text>
</comment>
<keyword evidence="7 14" id="KW-0479">Metal-binding</keyword>
<keyword evidence="6" id="KW-0812">Transmembrane</keyword>
<dbReference type="EMBL" id="JAOTPV010000009">
    <property type="protein sequence ID" value="KAJ4478123.1"/>
    <property type="molecule type" value="Genomic_DNA"/>
</dbReference>
<organism evidence="15 16">
    <name type="scientific">Lentinula aciculospora</name>
    <dbReference type="NCBI Taxonomy" id="153920"/>
    <lineage>
        <taxon>Eukaryota</taxon>
        <taxon>Fungi</taxon>
        <taxon>Dikarya</taxon>
        <taxon>Basidiomycota</taxon>
        <taxon>Agaricomycotina</taxon>
        <taxon>Agaricomycetes</taxon>
        <taxon>Agaricomycetidae</taxon>
        <taxon>Agaricales</taxon>
        <taxon>Marasmiineae</taxon>
        <taxon>Omphalotaceae</taxon>
        <taxon>Lentinula</taxon>
    </lineage>
</organism>
<dbReference type="GO" id="GO:0005506">
    <property type="term" value="F:iron ion binding"/>
    <property type="evidence" value="ECO:0007669"/>
    <property type="project" value="InterPro"/>
</dbReference>
<dbReference type="AlphaFoldDB" id="A0A9W9AA76"/>
<dbReference type="OrthoDB" id="2789670at2759"/>
<dbReference type="Pfam" id="PF00067">
    <property type="entry name" value="p450"/>
    <property type="match status" value="1"/>
</dbReference>
<reference evidence="15" key="1">
    <citation type="submission" date="2022-08" db="EMBL/GenBank/DDBJ databases">
        <title>A Global Phylogenomic Analysis of the Shiitake Genus Lentinula.</title>
        <authorList>
            <consortium name="DOE Joint Genome Institute"/>
            <person name="Sierra-Patev S."/>
            <person name="Min B."/>
            <person name="Naranjo-Ortiz M."/>
            <person name="Looney B."/>
            <person name="Konkel Z."/>
            <person name="Slot J.C."/>
            <person name="Sakamoto Y."/>
            <person name="Steenwyk J.L."/>
            <person name="Rokas A."/>
            <person name="Carro J."/>
            <person name="Camarero S."/>
            <person name="Ferreira P."/>
            <person name="Molpeceres G."/>
            <person name="Ruiz-Duenas F.J."/>
            <person name="Serrano A."/>
            <person name="Henrissat B."/>
            <person name="Drula E."/>
            <person name="Hughes K.W."/>
            <person name="Mata J.L."/>
            <person name="Ishikawa N.K."/>
            <person name="Vargas-Isla R."/>
            <person name="Ushijima S."/>
            <person name="Smith C.A."/>
            <person name="Ahrendt S."/>
            <person name="Andreopoulos W."/>
            <person name="He G."/>
            <person name="Labutti K."/>
            <person name="Lipzen A."/>
            <person name="Ng V."/>
            <person name="Riley R."/>
            <person name="Sandor L."/>
            <person name="Barry K."/>
            <person name="Martinez A.T."/>
            <person name="Xiao Y."/>
            <person name="Gibbons J.G."/>
            <person name="Terashima K."/>
            <person name="Grigoriev I.V."/>
            <person name="Hibbett D.S."/>
        </authorList>
    </citation>
    <scope>NUCLEOTIDE SEQUENCE</scope>
    <source>
        <strain evidence="15">JLM2183</strain>
    </source>
</reference>
<dbReference type="GO" id="GO:0020037">
    <property type="term" value="F:heme binding"/>
    <property type="evidence" value="ECO:0007669"/>
    <property type="project" value="InterPro"/>
</dbReference>
<keyword evidence="13" id="KW-0325">Glycoprotein</keyword>
<comment type="cofactor">
    <cofactor evidence="1 14">
        <name>heme</name>
        <dbReference type="ChEBI" id="CHEBI:30413"/>
    </cofactor>
</comment>
<evidence type="ECO:0000256" key="5">
    <source>
        <dbReference type="ARBA" id="ARBA00022617"/>
    </source>
</evidence>
<dbReference type="PRINTS" id="PR00463">
    <property type="entry name" value="EP450I"/>
</dbReference>
<comment type="similarity">
    <text evidence="4">Belongs to the cytochrome P450 family.</text>
</comment>
<dbReference type="PRINTS" id="PR00385">
    <property type="entry name" value="P450"/>
</dbReference>
<evidence type="ECO:0000256" key="12">
    <source>
        <dbReference type="ARBA" id="ARBA00023136"/>
    </source>
</evidence>
<sequence>MHWAFRQADSLWRSQRRGAHDALNSKTAKEYFRYQETESIIMLDQMPTTPENFIDHFQRASTSLTLSIVYGWPPILDSAHPSVLHIDRFSRQLLVAAAPGPFWVELEYFKWMKYLPRWMCAWRRNAENAFSHDSMILEGLCGDVQKQIDAGDETKCVAGKLLKVLEHAGNTFEAAWNCASIYEAGAETTSGQLAWFTQAMILYPETQRIAQVELDCIVGPDRLPSFDDYNNLPYIRAIVKEILRWRGVVSLGVPHKLSQDDHYEGYLLPKDTVCFVNIWSLHRNTVVYGHDSEHFNPGRFLDVDGKLDSSIPDTRDEGHFSYGFRKRICAGRHVANNSLFIHIAFLLWAFNISPEINAHGSPNLPDPFQCIEGLTTADVADIVAQVKAGHGSLFDGQR</sequence>
<evidence type="ECO:0000256" key="11">
    <source>
        <dbReference type="ARBA" id="ARBA00023033"/>
    </source>
</evidence>
<keyword evidence="16" id="KW-1185">Reference proteome</keyword>
<evidence type="ECO:0000256" key="10">
    <source>
        <dbReference type="ARBA" id="ARBA00023004"/>
    </source>
</evidence>
<dbReference type="GO" id="GO:0016705">
    <property type="term" value="F:oxidoreductase activity, acting on paired donors, with incorporation or reduction of molecular oxygen"/>
    <property type="evidence" value="ECO:0007669"/>
    <property type="project" value="InterPro"/>
</dbReference>
<evidence type="ECO:0000313" key="16">
    <source>
        <dbReference type="Proteomes" id="UP001150266"/>
    </source>
</evidence>
<evidence type="ECO:0000256" key="4">
    <source>
        <dbReference type="ARBA" id="ARBA00010617"/>
    </source>
</evidence>
<dbReference type="GO" id="GO:0004497">
    <property type="term" value="F:monooxygenase activity"/>
    <property type="evidence" value="ECO:0007669"/>
    <property type="project" value="UniProtKB-KW"/>
</dbReference>
<dbReference type="Gene3D" id="1.10.630.10">
    <property type="entry name" value="Cytochrome P450"/>
    <property type="match status" value="1"/>
</dbReference>
<feature type="binding site" description="axial binding residue" evidence="14">
    <location>
        <position position="329"/>
    </location>
    <ligand>
        <name>heme</name>
        <dbReference type="ChEBI" id="CHEBI:30413"/>
    </ligand>
    <ligandPart>
        <name>Fe</name>
        <dbReference type="ChEBI" id="CHEBI:18248"/>
    </ligandPart>
</feature>
<evidence type="ECO:0000256" key="2">
    <source>
        <dbReference type="ARBA" id="ARBA00004167"/>
    </source>
</evidence>
<dbReference type="GO" id="GO:0016020">
    <property type="term" value="C:membrane"/>
    <property type="evidence" value="ECO:0007669"/>
    <property type="project" value="UniProtKB-SubCell"/>
</dbReference>
<keyword evidence="12" id="KW-0472">Membrane</keyword>
<dbReference type="SUPFAM" id="SSF48264">
    <property type="entry name" value="Cytochrome P450"/>
    <property type="match status" value="1"/>
</dbReference>
<evidence type="ECO:0000256" key="3">
    <source>
        <dbReference type="ARBA" id="ARBA00005179"/>
    </source>
</evidence>
<evidence type="ECO:0000256" key="9">
    <source>
        <dbReference type="ARBA" id="ARBA00023002"/>
    </source>
</evidence>
<evidence type="ECO:0000256" key="8">
    <source>
        <dbReference type="ARBA" id="ARBA00022989"/>
    </source>
</evidence>
<evidence type="ECO:0000256" key="7">
    <source>
        <dbReference type="ARBA" id="ARBA00022723"/>
    </source>
</evidence>
<comment type="pathway">
    <text evidence="3">Secondary metabolite biosynthesis.</text>
</comment>
<evidence type="ECO:0000256" key="13">
    <source>
        <dbReference type="ARBA" id="ARBA00023180"/>
    </source>
</evidence>
<keyword evidence="5 14" id="KW-0349">Heme</keyword>
<gene>
    <name evidence="15" type="ORF">J3R30DRAFT_2862104</name>
</gene>
<dbReference type="InterPro" id="IPR002401">
    <property type="entry name" value="Cyt_P450_E_grp-I"/>
</dbReference>
<evidence type="ECO:0000256" key="1">
    <source>
        <dbReference type="ARBA" id="ARBA00001971"/>
    </source>
</evidence>
<accession>A0A9W9AA76</accession>
<dbReference type="Proteomes" id="UP001150266">
    <property type="component" value="Unassembled WGS sequence"/>
</dbReference>
<dbReference type="InterPro" id="IPR001128">
    <property type="entry name" value="Cyt_P450"/>
</dbReference>